<evidence type="ECO:0000313" key="1">
    <source>
        <dbReference type="EMBL" id="VDP94913.1"/>
    </source>
</evidence>
<reference evidence="1 2" key="2">
    <citation type="submission" date="2018-11" db="EMBL/GenBank/DDBJ databases">
        <authorList>
            <consortium name="Pathogen Informatics"/>
        </authorList>
    </citation>
    <scope>NUCLEOTIDE SEQUENCE [LARGE SCALE GENOMIC DNA]</scope>
    <source>
        <strain evidence="1 2">Egypt</strain>
    </source>
</reference>
<organism evidence="3">
    <name type="scientific">Echinostoma caproni</name>
    <dbReference type="NCBI Taxonomy" id="27848"/>
    <lineage>
        <taxon>Eukaryota</taxon>
        <taxon>Metazoa</taxon>
        <taxon>Spiralia</taxon>
        <taxon>Lophotrochozoa</taxon>
        <taxon>Platyhelminthes</taxon>
        <taxon>Trematoda</taxon>
        <taxon>Digenea</taxon>
        <taxon>Plagiorchiida</taxon>
        <taxon>Echinostomata</taxon>
        <taxon>Echinostomatoidea</taxon>
        <taxon>Echinostomatidae</taxon>
        <taxon>Echinostoma</taxon>
    </lineage>
</organism>
<name>A0A183BEH6_9TREM</name>
<dbReference type="WBParaSite" id="ECPE_0001765601-mRNA-1">
    <property type="protein sequence ID" value="ECPE_0001765601-mRNA-1"/>
    <property type="gene ID" value="ECPE_0001765601"/>
</dbReference>
<keyword evidence="2" id="KW-1185">Reference proteome</keyword>
<reference evidence="3" key="1">
    <citation type="submission" date="2016-06" db="UniProtKB">
        <authorList>
            <consortium name="WormBaseParasite"/>
        </authorList>
    </citation>
    <scope>IDENTIFICATION</scope>
</reference>
<protein>
    <submittedName>
        <fullName evidence="3">DNA helicase</fullName>
    </submittedName>
</protein>
<sequence length="87" mass="9702">MELPTIEQQYLHASSSDFQELVKQLELCYSIRKGGAQNQLAIFFTAGGRDLYSALKDLVFPEAPAKLPYDFVVIVQRILTHRGTASG</sequence>
<accession>A0A183BEH6</accession>
<evidence type="ECO:0000313" key="3">
    <source>
        <dbReference type="WBParaSite" id="ECPE_0001765601-mRNA-1"/>
    </source>
</evidence>
<dbReference type="Proteomes" id="UP000272942">
    <property type="component" value="Unassembled WGS sequence"/>
</dbReference>
<dbReference type="AlphaFoldDB" id="A0A183BEH6"/>
<proteinExistence type="predicted"/>
<gene>
    <name evidence="1" type="ORF">ECPE_LOCUS17611</name>
</gene>
<dbReference type="EMBL" id="UZAN01070304">
    <property type="protein sequence ID" value="VDP94913.1"/>
    <property type="molecule type" value="Genomic_DNA"/>
</dbReference>
<evidence type="ECO:0000313" key="2">
    <source>
        <dbReference type="Proteomes" id="UP000272942"/>
    </source>
</evidence>
<dbReference type="OrthoDB" id="10064127at2759"/>